<gene>
    <name evidence="10" type="primary">sigK</name>
    <name evidence="10" type="ORF">GCM10023081_43070</name>
</gene>
<dbReference type="CDD" id="cd06171">
    <property type="entry name" value="Sigma70_r4"/>
    <property type="match status" value="1"/>
</dbReference>
<evidence type="ECO:0000256" key="7">
    <source>
        <dbReference type="SAM" id="MobiDB-lite"/>
    </source>
</evidence>
<evidence type="ECO:0000313" key="11">
    <source>
        <dbReference type="Proteomes" id="UP001500752"/>
    </source>
</evidence>
<keyword evidence="3 6" id="KW-0731">Sigma factor</keyword>
<evidence type="ECO:0000313" key="10">
    <source>
        <dbReference type="EMBL" id="GAA3702041.1"/>
    </source>
</evidence>
<dbReference type="Gene3D" id="1.10.10.10">
    <property type="entry name" value="Winged helix-like DNA-binding domain superfamily/Winged helix DNA-binding domain"/>
    <property type="match status" value="1"/>
</dbReference>
<dbReference type="SUPFAM" id="SSF88946">
    <property type="entry name" value="Sigma2 domain of RNA polymerase sigma factors"/>
    <property type="match status" value="1"/>
</dbReference>
<keyword evidence="4 6" id="KW-0238">DNA-binding</keyword>
<evidence type="ECO:0000256" key="4">
    <source>
        <dbReference type="ARBA" id="ARBA00023125"/>
    </source>
</evidence>
<dbReference type="Gene3D" id="1.10.1740.10">
    <property type="match status" value="1"/>
</dbReference>
<reference evidence="11" key="1">
    <citation type="journal article" date="2019" name="Int. J. Syst. Evol. Microbiol.">
        <title>The Global Catalogue of Microorganisms (GCM) 10K type strain sequencing project: providing services to taxonomists for standard genome sequencing and annotation.</title>
        <authorList>
            <consortium name="The Broad Institute Genomics Platform"/>
            <consortium name="The Broad Institute Genome Sequencing Center for Infectious Disease"/>
            <person name="Wu L."/>
            <person name="Ma J."/>
        </authorList>
    </citation>
    <scope>NUCLEOTIDE SEQUENCE [LARGE SCALE GENOMIC DNA]</scope>
    <source>
        <strain evidence="11">JCM 30742</strain>
    </source>
</reference>
<comment type="caution">
    <text evidence="10">The sequence shown here is derived from an EMBL/GenBank/DDBJ whole genome shotgun (WGS) entry which is preliminary data.</text>
</comment>
<evidence type="ECO:0000256" key="5">
    <source>
        <dbReference type="ARBA" id="ARBA00023163"/>
    </source>
</evidence>
<dbReference type="InterPro" id="IPR007627">
    <property type="entry name" value="RNA_pol_sigma70_r2"/>
</dbReference>
<dbReference type="InterPro" id="IPR039425">
    <property type="entry name" value="RNA_pol_sigma-70-like"/>
</dbReference>
<comment type="similarity">
    <text evidence="1 6">Belongs to the sigma-70 factor family. ECF subfamily.</text>
</comment>
<evidence type="ECO:0000259" key="8">
    <source>
        <dbReference type="Pfam" id="PF04542"/>
    </source>
</evidence>
<dbReference type="InterPro" id="IPR013324">
    <property type="entry name" value="RNA_pol_sigma_r3/r4-like"/>
</dbReference>
<dbReference type="PANTHER" id="PTHR43133">
    <property type="entry name" value="RNA POLYMERASE ECF-TYPE SIGMA FACTO"/>
    <property type="match status" value="1"/>
</dbReference>
<dbReference type="EMBL" id="BAABEO010000034">
    <property type="protein sequence ID" value="GAA3702041.1"/>
    <property type="molecule type" value="Genomic_DNA"/>
</dbReference>
<evidence type="ECO:0000259" key="9">
    <source>
        <dbReference type="Pfam" id="PF08281"/>
    </source>
</evidence>
<dbReference type="PROSITE" id="PS01063">
    <property type="entry name" value="SIGMA70_ECF"/>
    <property type="match status" value="1"/>
</dbReference>
<dbReference type="InterPro" id="IPR036388">
    <property type="entry name" value="WH-like_DNA-bd_sf"/>
</dbReference>
<dbReference type="SUPFAM" id="SSF88659">
    <property type="entry name" value="Sigma3 and sigma4 domains of RNA polymerase sigma factors"/>
    <property type="match status" value="1"/>
</dbReference>
<dbReference type="Pfam" id="PF08281">
    <property type="entry name" value="Sigma70_r4_2"/>
    <property type="match status" value="1"/>
</dbReference>
<protein>
    <recommendedName>
        <fullName evidence="6">RNA polymerase sigma factor</fullName>
    </recommendedName>
</protein>
<keyword evidence="2 6" id="KW-0805">Transcription regulation</keyword>
<dbReference type="InterPro" id="IPR013249">
    <property type="entry name" value="RNA_pol_sigma70_r4_t2"/>
</dbReference>
<dbReference type="InterPro" id="IPR014284">
    <property type="entry name" value="RNA_pol_sigma-70_dom"/>
</dbReference>
<feature type="domain" description="RNA polymerase sigma factor 70 region 4 type 2" evidence="9">
    <location>
        <begin position="183"/>
        <end position="234"/>
    </location>
</feature>
<dbReference type="NCBIfam" id="NF007228">
    <property type="entry name" value="PRK09646.1"/>
    <property type="match status" value="1"/>
</dbReference>
<dbReference type="InterPro" id="IPR013325">
    <property type="entry name" value="RNA_pol_sigma_r2"/>
</dbReference>
<dbReference type="PANTHER" id="PTHR43133:SF66">
    <property type="entry name" value="ECF RNA POLYMERASE SIGMA FACTOR SIGK"/>
    <property type="match status" value="1"/>
</dbReference>
<organism evidence="10 11">
    <name type="scientific">Arthrobacter ginkgonis</name>
    <dbReference type="NCBI Taxonomy" id="1630594"/>
    <lineage>
        <taxon>Bacteria</taxon>
        <taxon>Bacillati</taxon>
        <taxon>Actinomycetota</taxon>
        <taxon>Actinomycetes</taxon>
        <taxon>Micrococcales</taxon>
        <taxon>Micrococcaceae</taxon>
        <taxon>Arthrobacter</taxon>
    </lineage>
</organism>
<keyword evidence="11" id="KW-1185">Reference proteome</keyword>
<sequence>MLPGAGPERETARSGPLPCRRTEVPDAGVVPPPDDERSREMLTTMYQSGRDQPDDASAPAVPTTPDALLARTAGGDEGAFEALYDAAAPMVYGLARRVLADAAQAEEVAQEVLVEVWQTAARYDPARGAALSWIAAIAHRRAVDRVRASQASRTRDLREGILGFQEAQDDVEDLAVLHADGQRARQALLELPEAQREAIALAYYDGLTHQEVSERLGVPLGTVKTRIRDGLTKLRNRMGVA</sequence>
<dbReference type="Pfam" id="PF04542">
    <property type="entry name" value="Sigma70_r2"/>
    <property type="match status" value="1"/>
</dbReference>
<evidence type="ECO:0000256" key="3">
    <source>
        <dbReference type="ARBA" id="ARBA00023082"/>
    </source>
</evidence>
<dbReference type="Proteomes" id="UP001500752">
    <property type="component" value="Unassembled WGS sequence"/>
</dbReference>
<keyword evidence="5 6" id="KW-0804">Transcription</keyword>
<evidence type="ECO:0000256" key="2">
    <source>
        <dbReference type="ARBA" id="ARBA00023015"/>
    </source>
</evidence>
<dbReference type="InterPro" id="IPR000838">
    <property type="entry name" value="RNA_pol_sigma70_ECF_CS"/>
</dbReference>
<evidence type="ECO:0000256" key="1">
    <source>
        <dbReference type="ARBA" id="ARBA00010641"/>
    </source>
</evidence>
<name>A0ABP7DB60_9MICC</name>
<feature type="region of interest" description="Disordered" evidence="7">
    <location>
        <begin position="1"/>
        <end position="63"/>
    </location>
</feature>
<dbReference type="NCBIfam" id="TIGR02937">
    <property type="entry name" value="sigma70-ECF"/>
    <property type="match status" value="1"/>
</dbReference>
<proteinExistence type="inferred from homology"/>
<accession>A0ABP7DB60</accession>
<evidence type="ECO:0000256" key="6">
    <source>
        <dbReference type="RuleBase" id="RU000716"/>
    </source>
</evidence>
<feature type="domain" description="RNA polymerase sigma-70 region 2" evidence="8">
    <location>
        <begin position="83"/>
        <end position="150"/>
    </location>
</feature>